<dbReference type="HOGENOM" id="CLU_2776838_0_0_1"/>
<reference evidence="1 2" key="1">
    <citation type="submission" date="2014-04" db="EMBL/GenBank/DDBJ databases">
        <authorList>
            <consortium name="DOE Joint Genome Institute"/>
            <person name="Kuo A."/>
            <person name="Tarkka M."/>
            <person name="Buscot F."/>
            <person name="Kohler A."/>
            <person name="Nagy L.G."/>
            <person name="Floudas D."/>
            <person name="Copeland A."/>
            <person name="Barry K.W."/>
            <person name="Cichocki N."/>
            <person name="Veneault-Fourrey C."/>
            <person name="LaButti K."/>
            <person name="Lindquist E.A."/>
            <person name="Lipzen A."/>
            <person name="Lundell T."/>
            <person name="Morin E."/>
            <person name="Murat C."/>
            <person name="Sun H."/>
            <person name="Tunlid A."/>
            <person name="Henrissat B."/>
            <person name="Grigoriev I.V."/>
            <person name="Hibbett D.S."/>
            <person name="Martin F."/>
            <person name="Nordberg H.P."/>
            <person name="Cantor M.N."/>
            <person name="Hua S.X."/>
        </authorList>
    </citation>
    <scope>NUCLEOTIDE SEQUENCE [LARGE SCALE GENOMIC DNA]</scope>
    <source>
        <strain evidence="1 2">F 1598</strain>
    </source>
</reference>
<reference evidence="2" key="2">
    <citation type="submission" date="2015-01" db="EMBL/GenBank/DDBJ databases">
        <title>Evolutionary Origins and Diversification of the Mycorrhizal Mutualists.</title>
        <authorList>
            <consortium name="DOE Joint Genome Institute"/>
            <consortium name="Mycorrhizal Genomics Consortium"/>
            <person name="Kohler A."/>
            <person name="Kuo A."/>
            <person name="Nagy L.G."/>
            <person name="Floudas D."/>
            <person name="Copeland A."/>
            <person name="Barry K.W."/>
            <person name="Cichocki N."/>
            <person name="Veneault-Fourrey C."/>
            <person name="LaButti K."/>
            <person name="Lindquist E.A."/>
            <person name="Lipzen A."/>
            <person name="Lundell T."/>
            <person name="Morin E."/>
            <person name="Murat C."/>
            <person name="Riley R."/>
            <person name="Ohm R."/>
            <person name="Sun H."/>
            <person name="Tunlid A."/>
            <person name="Henrissat B."/>
            <person name="Grigoriev I.V."/>
            <person name="Hibbett D.S."/>
            <person name="Martin F."/>
        </authorList>
    </citation>
    <scope>NUCLEOTIDE SEQUENCE [LARGE SCALE GENOMIC DNA]</scope>
    <source>
        <strain evidence="2">F 1598</strain>
    </source>
</reference>
<gene>
    <name evidence="1" type="ORF">PILCRDRAFT_16139</name>
</gene>
<dbReference type="Proteomes" id="UP000054166">
    <property type="component" value="Unassembled WGS sequence"/>
</dbReference>
<accession>A0A0C3EWM3</accession>
<evidence type="ECO:0000313" key="1">
    <source>
        <dbReference type="EMBL" id="KIM72409.1"/>
    </source>
</evidence>
<keyword evidence="2" id="KW-1185">Reference proteome</keyword>
<dbReference type="OrthoDB" id="5973539at2759"/>
<dbReference type="STRING" id="765440.A0A0C3EWM3"/>
<dbReference type="InParanoid" id="A0A0C3EWM3"/>
<proteinExistence type="predicted"/>
<sequence>MAVCVGAMMVGSIQTTVEEGEQVKRGEERFLLFEKGVVEWDEDILINGRASLDTCSRWDGDWTQSSYLP</sequence>
<name>A0A0C3EWM3_PILCF</name>
<dbReference type="EMBL" id="KN833133">
    <property type="protein sequence ID" value="KIM72409.1"/>
    <property type="molecule type" value="Genomic_DNA"/>
</dbReference>
<dbReference type="AlphaFoldDB" id="A0A0C3EWM3"/>
<organism evidence="1 2">
    <name type="scientific">Piloderma croceum (strain F 1598)</name>
    <dbReference type="NCBI Taxonomy" id="765440"/>
    <lineage>
        <taxon>Eukaryota</taxon>
        <taxon>Fungi</taxon>
        <taxon>Dikarya</taxon>
        <taxon>Basidiomycota</taxon>
        <taxon>Agaricomycotina</taxon>
        <taxon>Agaricomycetes</taxon>
        <taxon>Agaricomycetidae</taxon>
        <taxon>Atheliales</taxon>
        <taxon>Atheliaceae</taxon>
        <taxon>Piloderma</taxon>
    </lineage>
</organism>
<evidence type="ECO:0000313" key="2">
    <source>
        <dbReference type="Proteomes" id="UP000054166"/>
    </source>
</evidence>
<protein>
    <submittedName>
        <fullName evidence="1">Uncharacterized protein</fullName>
    </submittedName>
</protein>